<dbReference type="PANTHER" id="PTHR13109:SF7">
    <property type="entry name" value="NEUROCHONDRIN"/>
    <property type="match status" value="1"/>
</dbReference>
<dbReference type="InterPro" id="IPR016024">
    <property type="entry name" value="ARM-type_fold"/>
</dbReference>
<comment type="caution">
    <text evidence="1">The sequence shown here is derived from an EMBL/GenBank/DDBJ whole genome shotgun (WGS) entry which is preliminary data.</text>
</comment>
<dbReference type="PANTHER" id="PTHR13109">
    <property type="entry name" value="NEUROCHONDRIN"/>
    <property type="match status" value="1"/>
</dbReference>
<proteinExistence type="predicted"/>
<accession>A0AAV7F6E9</accession>
<dbReference type="AlphaFoldDB" id="A0AAV7F6E9"/>
<dbReference type="InterPro" id="IPR008709">
    <property type="entry name" value="Neurochondrin"/>
</dbReference>
<dbReference type="EMBL" id="JAINDJ010000002">
    <property type="protein sequence ID" value="KAG9456174.1"/>
    <property type="molecule type" value="Genomic_DNA"/>
</dbReference>
<evidence type="ECO:0000313" key="2">
    <source>
        <dbReference type="Proteomes" id="UP000825729"/>
    </source>
</evidence>
<keyword evidence="2" id="KW-1185">Reference proteome</keyword>
<name>A0AAV7F6E9_ARIFI</name>
<dbReference type="Proteomes" id="UP000825729">
    <property type="component" value="Unassembled WGS sequence"/>
</dbReference>
<dbReference type="SUPFAM" id="SSF48371">
    <property type="entry name" value="ARM repeat"/>
    <property type="match status" value="1"/>
</dbReference>
<evidence type="ECO:0000313" key="1">
    <source>
        <dbReference type="EMBL" id="KAG9456174.1"/>
    </source>
</evidence>
<protein>
    <recommendedName>
        <fullName evidence="3">Neurochondrin</fullName>
    </recommendedName>
</protein>
<evidence type="ECO:0008006" key="3">
    <source>
        <dbReference type="Google" id="ProtNLM"/>
    </source>
</evidence>
<organism evidence="1 2">
    <name type="scientific">Aristolochia fimbriata</name>
    <name type="common">White veined hardy Dutchman's pipe vine</name>
    <dbReference type="NCBI Taxonomy" id="158543"/>
    <lineage>
        <taxon>Eukaryota</taxon>
        <taxon>Viridiplantae</taxon>
        <taxon>Streptophyta</taxon>
        <taxon>Embryophyta</taxon>
        <taxon>Tracheophyta</taxon>
        <taxon>Spermatophyta</taxon>
        <taxon>Magnoliopsida</taxon>
        <taxon>Magnoliidae</taxon>
        <taxon>Piperales</taxon>
        <taxon>Aristolochiaceae</taxon>
        <taxon>Aristolochia</taxon>
    </lineage>
</organism>
<reference evidence="1 2" key="1">
    <citation type="submission" date="2021-07" db="EMBL/GenBank/DDBJ databases">
        <title>The Aristolochia fimbriata genome: insights into angiosperm evolution, floral development and chemical biosynthesis.</title>
        <authorList>
            <person name="Jiao Y."/>
        </authorList>
    </citation>
    <scope>NUCLEOTIDE SEQUENCE [LARGE SCALE GENOMIC DNA]</scope>
    <source>
        <strain evidence="1">IBCAS-2021</strain>
        <tissue evidence="1">Leaf</tissue>
    </source>
</reference>
<sequence>MEPSPALEECLKLLKGERDEQRLAGLLLVTKVCQNDDEAAILKVYEAVGVGFLERLLKTGMGKGSVSKKEGDNREAYLRLGVTVLASFCRVTGIASSQDIISMVPLVLEAMSNRSGSSTFVEFYEFMLLVAAASEDGLTTFYKFGGLKSLAFQVSSFPDGSPMFEHTLRLMQLILSKIPLDVINTQSPSELAMMVVAVARQFAVLHNALKFDALHVLSLLLSSNHAAPLHGALRSISSEDWATYIRFGIVTILQNRVVATEKLQALILAESMMSMLGESWLLEPTKLPHDQQDPIPVDRCLFLVLESSRVEVAVLLNELAYLKFEASTSTECIPMKKQNLAISFSLIEKIIRLISNVHEAKDKLISDNTGMKVISGLNETVGVVLDFLKDAKDHGQKRGDDLLASVRIVGSYLAEAPSACKHKVRELLDYMLSVEGEDEESPFSSVCFLLPMLCQTTMKLEGCKALTSFGGHKAVVECLARLIHQNNQKVEDSGLIFLACDTIMNLLLKREELRAQLAGSEFVPLLPALAAWAEDSNETSVVMMATSICSLIFELTSEETLFNYPNFNPSILNCLSRLIAKSLAYCSQGELSYDSATDHDLHQIVASGFVQWADRFPHIKRAVESHLQQ</sequence>
<gene>
    <name evidence="1" type="ORF">H6P81_000682</name>
</gene>
<dbReference type="Pfam" id="PF05536">
    <property type="entry name" value="Neurochondrin"/>
    <property type="match status" value="1"/>
</dbReference>